<evidence type="ECO:0000313" key="3">
    <source>
        <dbReference type="EMBL" id="RTE81524.1"/>
    </source>
</evidence>
<evidence type="ECO:0000256" key="2">
    <source>
        <dbReference type="SAM" id="Phobius"/>
    </source>
</evidence>
<feature type="compositionally biased region" description="Low complexity" evidence="1">
    <location>
        <begin position="154"/>
        <end position="175"/>
    </location>
</feature>
<proteinExistence type="predicted"/>
<keyword evidence="2" id="KW-0472">Membrane</keyword>
<feature type="transmembrane region" description="Helical" evidence="2">
    <location>
        <begin position="206"/>
        <end position="231"/>
    </location>
</feature>
<dbReference type="Proteomes" id="UP000287124">
    <property type="component" value="Unassembled WGS sequence"/>
</dbReference>
<name>A0A430M0U2_9HYPO</name>
<comment type="caution">
    <text evidence="3">The sequence shown here is derived from an EMBL/GenBank/DDBJ whole genome shotgun (WGS) entry which is preliminary data.</text>
</comment>
<dbReference type="AlphaFoldDB" id="A0A430M0U2"/>
<sequence length="510" mass="57053">MFQSAINSLNSALGRYPWVAELAGILPLSALIDFIEIPPKLHVLELAGSVPLWSWAITPSGSRLLLAKPDKAGDKTVQQDCCMDRFGNALALEALDGRYGERYFASSPETLRLILEGSKVVHIENDHMNMTNEKFTRRVQNVEIIHVTRRDSKAASGAPPEAPLEAPSEAPSKAPSKAPLLGWLRGFINPLQNTSPLYQATSTGGWILWVGTLIVSGFFKFWICFAFVLLLPVTGTVVSLLFGTQPRKLLVEERSKFVRLLVVAEHMNTATWRVVFGESSIVNSLINRPLEPTGPPPSSGWTAVCRQLLRLCILGQWGLALGAAATKRWDAYMICFWIAFPIFCHAYLISPSFCAKVWSENKAKIHVQRYSTQTSTRRSFVNLIVALNPDTFGLDSNENIDYDKFYSEGLKWMNPILSESNSRKVWELATREALKEVASKPIDSTVGQNPDSDFLSTAWNAQYARFEVDGKTGEMKEKYYWRRFIPEGIYLADKIKKEANLPKGKTVRTS</sequence>
<protein>
    <submittedName>
        <fullName evidence="3">Uncharacterized protein</fullName>
    </submittedName>
</protein>
<organism evidence="3 4">
    <name type="scientific">Fusarium euwallaceae</name>
    <dbReference type="NCBI Taxonomy" id="1147111"/>
    <lineage>
        <taxon>Eukaryota</taxon>
        <taxon>Fungi</taxon>
        <taxon>Dikarya</taxon>
        <taxon>Ascomycota</taxon>
        <taxon>Pezizomycotina</taxon>
        <taxon>Sordariomycetes</taxon>
        <taxon>Hypocreomycetidae</taxon>
        <taxon>Hypocreales</taxon>
        <taxon>Nectriaceae</taxon>
        <taxon>Fusarium</taxon>
        <taxon>Fusarium solani species complex</taxon>
    </lineage>
</organism>
<keyword evidence="2" id="KW-1133">Transmembrane helix</keyword>
<keyword evidence="4" id="KW-1185">Reference proteome</keyword>
<reference evidence="3 4" key="1">
    <citation type="submission" date="2017-06" db="EMBL/GenBank/DDBJ databases">
        <title>Comparative genomic analysis of Ambrosia Fusariam Clade fungi.</title>
        <authorList>
            <person name="Stajich J.E."/>
            <person name="Carrillo J."/>
            <person name="Kijimoto T."/>
            <person name="Eskalen A."/>
            <person name="O'Donnell K."/>
            <person name="Kasson M."/>
        </authorList>
    </citation>
    <scope>NUCLEOTIDE SEQUENCE [LARGE SCALE GENOMIC DNA]</scope>
    <source>
        <strain evidence="3 4">UCR1854</strain>
    </source>
</reference>
<accession>A0A430M0U2</accession>
<evidence type="ECO:0000313" key="4">
    <source>
        <dbReference type="Proteomes" id="UP000287124"/>
    </source>
</evidence>
<keyword evidence="2" id="KW-0812">Transmembrane</keyword>
<evidence type="ECO:0000256" key="1">
    <source>
        <dbReference type="SAM" id="MobiDB-lite"/>
    </source>
</evidence>
<feature type="region of interest" description="Disordered" evidence="1">
    <location>
        <begin position="150"/>
        <end position="175"/>
    </location>
</feature>
<gene>
    <name evidence="3" type="ORF">BHE90_003939</name>
</gene>
<dbReference type="EMBL" id="MIKF01000039">
    <property type="protein sequence ID" value="RTE81524.1"/>
    <property type="molecule type" value="Genomic_DNA"/>
</dbReference>